<gene>
    <name evidence="2" type="ORF">NC992_14015</name>
</gene>
<dbReference type="EMBL" id="JAMPKX010000006">
    <property type="protein sequence ID" value="MEP0947996.1"/>
    <property type="molecule type" value="Genomic_DNA"/>
</dbReference>
<keyword evidence="3" id="KW-1185">Reference proteome</keyword>
<evidence type="ECO:0000256" key="1">
    <source>
        <dbReference type="SAM" id="MobiDB-lite"/>
    </source>
</evidence>
<reference evidence="2 3" key="1">
    <citation type="submission" date="2022-04" db="EMBL/GenBank/DDBJ databases">
        <title>Positive selection, recombination, and allopatry shape intraspecific diversity of widespread and dominant cyanobacteria.</title>
        <authorList>
            <person name="Wei J."/>
            <person name="Shu W."/>
            <person name="Hu C."/>
        </authorList>
    </citation>
    <scope>NUCLEOTIDE SEQUENCE [LARGE SCALE GENOMIC DNA]</scope>
    <source>
        <strain evidence="2 3">DQ-A4</strain>
    </source>
</reference>
<organism evidence="2 3">
    <name type="scientific">Leptolyngbya subtilissima DQ-A4</name>
    <dbReference type="NCBI Taxonomy" id="2933933"/>
    <lineage>
        <taxon>Bacteria</taxon>
        <taxon>Bacillati</taxon>
        <taxon>Cyanobacteriota</taxon>
        <taxon>Cyanophyceae</taxon>
        <taxon>Leptolyngbyales</taxon>
        <taxon>Leptolyngbyaceae</taxon>
        <taxon>Leptolyngbya group</taxon>
        <taxon>Leptolyngbya</taxon>
    </lineage>
</organism>
<dbReference type="Proteomes" id="UP001482513">
    <property type="component" value="Unassembled WGS sequence"/>
</dbReference>
<protein>
    <submittedName>
        <fullName evidence="2">Uncharacterized protein</fullName>
    </submittedName>
</protein>
<sequence>MATKKTTGKSSSQPSESPISTPTSAGQGFKVQVFYLAASSNSPSAPTKDALWFATYPIIPRIGDCVFRDGVYYRVERVFLYENLAAGWCADVEVTFYGRR</sequence>
<comment type="caution">
    <text evidence="2">The sequence shown here is derived from an EMBL/GenBank/DDBJ whole genome shotgun (WGS) entry which is preliminary data.</text>
</comment>
<feature type="region of interest" description="Disordered" evidence="1">
    <location>
        <begin position="1"/>
        <end position="25"/>
    </location>
</feature>
<feature type="compositionally biased region" description="Low complexity" evidence="1">
    <location>
        <begin position="8"/>
        <end position="24"/>
    </location>
</feature>
<evidence type="ECO:0000313" key="3">
    <source>
        <dbReference type="Proteomes" id="UP001482513"/>
    </source>
</evidence>
<name>A0ABV0K5E3_9CYAN</name>
<evidence type="ECO:0000313" key="2">
    <source>
        <dbReference type="EMBL" id="MEP0947996.1"/>
    </source>
</evidence>
<dbReference type="RefSeq" id="WP_190705165.1">
    <property type="nucleotide sequence ID" value="NZ_JAMPKX010000006.1"/>
</dbReference>
<accession>A0ABV0K5E3</accession>
<proteinExistence type="predicted"/>